<evidence type="ECO:0000313" key="2">
    <source>
        <dbReference type="EMBL" id="HBK52354.1"/>
    </source>
</evidence>
<dbReference type="Proteomes" id="UP000263273">
    <property type="component" value="Unassembled WGS sequence"/>
</dbReference>
<dbReference type="AlphaFoldDB" id="A0A354YT40"/>
<comment type="caution">
    <text evidence="2">The sequence shown here is derived from an EMBL/GenBank/DDBJ whole genome shotgun (WGS) entry which is preliminary data.</text>
</comment>
<name>A0A354YT40_9FIRM</name>
<sequence>MDEKQKDNREKLYSRLTKPAFYVAILGAAKLITDAFGMQIISDDQVNSIANGLAALVTVVGVAIGYDG</sequence>
<gene>
    <name evidence="2" type="ORF">DDZ44_00250</name>
</gene>
<keyword evidence="1" id="KW-1133">Transmembrane helix</keyword>
<dbReference type="EMBL" id="DNZF01000006">
    <property type="protein sequence ID" value="HBK52354.1"/>
    <property type="molecule type" value="Genomic_DNA"/>
</dbReference>
<feature type="transmembrane region" description="Helical" evidence="1">
    <location>
        <begin position="21"/>
        <end position="42"/>
    </location>
</feature>
<feature type="transmembrane region" description="Helical" evidence="1">
    <location>
        <begin position="48"/>
        <end position="66"/>
    </location>
</feature>
<keyword evidence="1" id="KW-0472">Membrane</keyword>
<accession>A0A354YT40</accession>
<keyword evidence="1" id="KW-0812">Transmembrane</keyword>
<reference evidence="2 3" key="1">
    <citation type="journal article" date="2018" name="Nat. Biotechnol.">
        <title>A standardized bacterial taxonomy based on genome phylogeny substantially revises the tree of life.</title>
        <authorList>
            <person name="Parks D.H."/>
            <person name="Chuvochina M."/>
            <person name="Waite D.W."/>
            <person name="Rinke C."/>
            <person name="Skarshewski A."/>
            <person name="Chaumeil P.A."/>
            <person name="Hugenholtz P."/>
        </authorList>
    </citation>
    <scope>NUCLEOTIDE SEQUENCE [LARGE SCALE GENOMIC DNA]</scope>
    <source>
        <strain evidence="2">UBA10948</strain>
    </source>
</reference>
<proteinExistence type="predicted"/>
<evidence type="ECO:0008006" key="4">
    <source>
        <dbReference type="Google" id="ProtNLM"/>
    </source>
</evidence>
<evidence type="ECO:0000256" key="1">
    <source>
        <dbReference type="SAM" id="Phobius"/>
    </source>
</evidence>
<evidence type="ECO:0000313" key="3">
    <source>
        <dbReference type="Proteomes" id="UP000263273"/>
    </source>
</evidence>
<organism evidence="2 3">
    <name type="scientific">Syntrophomonas wolfei</name>
    <dbReference type="NCBI Taxonomy" id="863"/>
    <lineage>
        <taxon>Bacteria</taxon>
        <taxon>Bacillati</taxon>
        <taxon>Bacillota</taxon>
        <taxon>Clostridia</taxon>
        <taxon>Eubacteriales</taxon>
        <taxon>Syntrophomonadaceae</taxon>
        <taxon>Syntrophomonas</taxon>
    </lineage>
</organism>
<protein>
    <recommendedName>
        <fullName evidence="4">Holin</fullName>
    </recommendedName>
</protein>